<feature type="transmembrane region" description="Helical" evidence="1">
    <location>
        <begin position="294"/>
        <end position="316"/>
    </location>
</feature>
<dbReference type="EMBL" id="BAABRR010000006">
    <property type="protein sequence ID" value="GAA5519059.1"/>
    <property type="molecule type" value="Genomic_DNA"/>
</dbReference>
<dbReference type="PANTHER" id="PTHR23028">
    <property type="entry name" value="ACETYLTRANSFERASE"/>
    <property type="match status" value="1"/>
</dbReference>
<feature type="transmembrane region" description="Helical" evidence="1">
    <location>
        <begin position="49"/>
        <end position="69"/>
    </location>
</feature>
<sequence length="600" mass="64423">MTATATEERAGLGSRSRAPHYLAHIDGLRAVAVLAVILGHAGFGLFGGGWVGVDVFFVISGYLITGILRREHREGTFSFRKFYLRRVRRILPALTVVVAASFPFAWMLMFPDFIQNFGQSAVATMFGANNILLAMTSGYWELESAFKPLLHTWSLGVEEQFYLVYPLILAIVLWAVRRRTGAVVAVLAALAVGSLVLAVAGVRSDPDMAFYLPQYRAWELLAGALATFVRPSGRRIERVLPTLGLAAVLGAILVFDQSVLSPGMWLLVPVLGAAAILVWGGSDSVVRPALSWKPMVVIGLISYSAYLIHQPVFAFIRVASVSEPSPWLLGLLVLPILALSWLSWRFIETPFRDPKRVSGRLLAIALVPAAAGIIALGLAWHVNQGYPERAFPNIEAGGDVYISYNESIRDVAVGSAGAPPDPDVLVIGNSFGRDAANVLLEANPGLEGRIAYAETLDVALLQASVTPDTVVVLAVQGGTVDGVLGQVDVLQSLDPAEVYVFGTKNFGWNLNAFARVPMDERPTARTEVLDGTVELNDALAPVVPNYVDVIRLLGGDGVTVPVFDGAGNPLSPDRVHLTKYGAQLIAERLVDSESPLADLG</sequence>
<dbReference type="RefSeq" id="WP_345379398.1">
    <property type="nucleotide sequence ID" value="NZ_BAABRR010000006.1"/>
</dbReference>
<feature type="transmembrane region" description="Helical" evidence="1">
    <location>
        <begin position="328"/>
        <end position="347"/>
    </location>
</feature>
<feature type="domain" description="Acyltransferase 3" evidence="2">
    <location>
        <begin position="25"/>
        <end position="344"/>
    </location>
</feature>
<feature type="transmembrane region" description="Helical" evidence="1">
    <location>
        <begin position="182"/>
        <end position="202"/>
    </location>
</feature>
<feature type="transmembrane region" description="Helical" evidence="1">
    <location>
        <begin position="263"/>
        <end position="282"/>
    </location>
</feature>
<feature type="transmembrane region" description="Helical" evidence="1">
    <location>
        <begin position="359"/>
        <end position="380"/>
    </location>
</feature>
<dbReference type="Proteomes" id="UP001426770">
    <property type="component" value="Unassembled WGS sequence"/>
</dbReference>
<dbReference type="InterPro" id="IPR050879">
    <property type="entry name" value="Acyltransferase_3"/>
</dbReference>
<protein>
    <recommendedName>
        <fullName evidence="2">Acyltransferase 3 domain-containing protein</fullName>
    </recommendedName>
</protein>
<keyword evidence="1" id="KW-0472">Membrane</keyword>
<feature type="transmembrane region" description="Helical" evidence="1">
    <location>
        <begin position="239"/>
        <end position="257"/>
    </location>
</feature>
<evidence type="ECO:0000259" key="2">
    <source>
        <dbReference type="Pfam" id="PF01757"/>
    </source>
</evidence>
<keyword evidence="4" id="KW-1185">Reference proteome</keyword>
<comment type="caution">
    <text evidence="3">The sequence shown here is derived from an EMBL/GenBank/DDBJ whole genome shotgun (WGS) entry which is preliminary data.</text>
</comment>
<reference evidence="3 4" key="1">
    <citation type="submission" date="2024-02" db="EMBL/GenBank/DDBJ databases">
        <title>Lysinimicrobium sediminis NBRC 112286.</title>
        <authorList>
            <person name="Ichikawa N."/>
            <person name="Katano-Makiyama Y."/>
            <person name="Hidaka K."/>
        </authorList>
    </citation>
    <scope>NUCLEOTIDE SEQUENCE [LARGE SCALE GENOMIC DNA]</scope>
    <source>
        <strain evidence="3 4">NBRC 112286</strain>
    </source>
</reference>
<feature type="transmembrane region" description="Helical" evidence="1">
    <location>
        <begin position="161"/>
        <end position="176"/>
    </location>
</feature>
<name>A0ABP9WHK9_9MICO</name>
<keyword evidence="1" id="KW-1133">Transmembrane helix</keyword>
<feature type="transmembrane region" description="Helical" evidence="1">
    <location>
        <begin position="21"/>
        <end position="43"/>
    </location>
</feature>
<evidence type="ECO:0000313" key="3">
    <source>
        <dbReference type="EMBL" id="GAA5519059.1"/>
    </source>
</evidence>
<dbReference type="InterPro" id="IPR002656">
    <property type="entry name" value="Acyl_transf_3_dom"/>
</dbReference>
<gene>
    <name evidence="3" type="ORF">Lsed01_01497</name>
</gene>
<dbReference type="Pfam" id="PF01757">
    <property type="entry name" value="Acyl_transf_3"/>
    <property type="match status" value="1"/>
</dbReference>
<organism evidence="3 4">
    <name type="scientific">Demequina sediminis</name>
    <dbReference type="NCBI Taxonomy" id="1930058"/>
    <lineage>
        <taxon>Bacteria</taxon>
        <taxon>Bacillati</taxon>
        <taxon>Actinomycetota</taxon>
        <taxon>Actinomycetes</taxon>
        <taxon>Micrococcales</taxon>
        <taxon>Demequinaceae</taxon>
        <taxon>Demequina</taxon>
    </lineage>
</organism>
<keyword evidence="1" id="KW-0812">Transmembrane</keyword>
<dbReference type="PANTHER" id="PTHR23028:SF53">
    <property type="entry name" value="ACYL_TRANSF_3 DOMAIN-CONTAINING PROTEIN"/>
    <property type="match status" value="1"/>
</dbReference>
<feature type="transmembrane region" description="Helical" evidence="1">
    <location>
        <begin position="90"/>
        <end position="109"/>
    </location>
</feature>
<evidence type="ECO:0000256" key="1">
    <source>
        <dbReference type="SAM" id="Phobius"/>
    </source>
</evidence>
<proteinExistence type="predicted"/>
<accession>A0ABP9WHK9</accession>
<dbReference type="SUPFAM" id="SSF52266">
    <property type="entry name" value="SGNH hydrolase"/>
    <property type="match status" value="1"/>
</dbReference>
<evidence type="ECO:0000313" key="4">
    <source>
        <dbReference type="Proteomes" id="UP001426770"/>
    </source>
</evidence>